<sequence length="122" mass="13941">MSMRYRVLVGDGDSSAYNAVKNMNDGKGPYKNTQGEKQECLNHIKFFCLRTCQYSISNTVLQHNYGYTTASMISELGLQARSNITTEYFQDKDKKRKRGANRTPRKKSKKEDQDISYASGAY</sequence>
<dbReference type="EMBL" id="JAWQEG010001614">
    <property type="protein sequence ID" value="KAK3877887.1"/>
    <property type="molecule type" value="Genomic_DNA"/>
</dbReference>
<dbReference type="AlphaFoldDB" id="A0AAE1FP73"/>
<reference evidence="2" key="1">
    <citation type="submission" date="2023-10" db="EMBL/GenBank/DDBJ databases">
        <title>Genome assemblies of two species of porcelain crab, Petrolisthes cinctipes and Petrolisthes manimaculis (Anomura: Porcellanidae).</title>
        <authorList>
            <person name="Angst P."/>
        </authorList>
    </citation>
    <scope>NUCLEOTIDE SEQUENCE</scope>
    <source>
        <strain evidence="2">PB745_01</strain>
        <tissue evidence="2">Gill</tissue>
    </source>
</reference>
<keyword evidence="3" id="KW-1185">Reference proteome</keyword>
<protein>
    <recommendedName>
        <fullName evidence="4">GIY-YIG homing endonuclease</fullName>
    </recommendedName>
</protein>
<comment type="caution">
    <text evidence="2">The sequence shown here is derived from an EMBL/GenBank/DDBJ whole genome shotgun (WGS) entry which is preliminary data.</text>
</comment>
<dbReference type="Proteomes" id="UP001286313">
    <property type="component" value="Unassembled WGS sequence"/>
</dbReference>
<accession>A0AAE1FP73</accession>
<organism evidence="2 3">
    <name type="scientific">Petrolisthes cinctipes</name>
    <name type="common">Flat porcelain crab</name>
    <dbReference type="NCBI Taxonomy" id="88211"/>
    <lineage>
        <taxon>Eukaryota</taxon>
        <taxon>Metazoa</taxon>
        <taxon>Ecdysozoa</taxon>
        <taxon>Arthropoda</taxon>
        <taxon>Crustacea</taxon>
        <taxon>Multicrustacea</taxon>
        <taxon>Malacostraca</taxon>
        <taxon>Eumalacostraca</taxon>
        <taxon>Eucarida</taxon>
        <taxon>Decapoda</taxon>
        <taxon>Pleocyemata</taxon>
        <taxon>Anomura</taxon>
        <taxon>Galatheoidea</taxon>
        <taxon>Porcellanidae</taxon>
        <taxon>Petrolisthes</taxon>
    </lineage>
</organism>
<evidence type="ECO:0000313" key="3">
    <source>
        <dbReference type="Proteomes" id="UP001286313"/>
    </source>
</evidence>
<evidence type="ECO:0008006" key="4">
    <source>
        <dbReference type="Google" id="ProtNLM"/>
    </source>
</evidence>
<evidence type="ECO:0000256" key="1">
    <source>
        <dbReference type="SAM" id="MobiDB-lite"/>
    </source>
</evidence>
<evidence type="ECO:0000313" key="2">
    <source>
        <dbReference type="EMBL" id="KAK3877887.1"/>
    </source>
</evidence>
<proteinExistence type="predicted"/>
<name>A0AAE1FP73_PETCI</name>
<feature type="region of interest" description="Disordered" evidence="1">
    <location>
        <begin position="89"/>
        <end position="122"/>
    </location>
</feature>
<gene>
    <name evidence="2" type="ORF">Pcinc_017443</name>
</gene>
<feature type="compositionally biased region" description="Basic residues" evidence="1">
    <location>
        <begin position="94"/>
        <end position="108"/>
    </location>
</feature>